<feature type="non-terminal residue" evidence="1">
    <location>
        <position position="57"/>
    </location>
</feature>
<name>A0A0B6YLE8_9EUPU</name>
<accession>A0A0B6YLE8</accession>
<evidence type="ECO:0000313" key="1">
    <source>
        <dbReference type="EMBL" id="CEK57034.1"/>
    </source>
</evidence>
<protein>
    <submittedName>
        <fullName evidence="1">Uncharacterized protein</fullName>
    </submittedName>
</protein>
<gene>
    <name evidence="1" type="primary">ORF29137</name>
</gene>
<dbReference type="AlphaFoldDB" id="A0A0B6YLE8"/>
<sequence>METNIWEEIIRTLHPKYYINNKNENPVLQTKYYRKILRILWTEKKNNTDVLNELADK</sequence>
<dbReference type="EMBL" id="HACG01010169">
    <property type="protein sequence ID" value="CEK57034.1"/>
    <property type="molecule type" value="Transcribed_RNA"/>
</dbReference>
<reference evidence="1" key="1">
    <citation type="submission" date="2014-12" db="EMBL/GenBank/DDBJ databases">
        <title>Insight into the proteome of Arion vulgaris.</title>
        <authorList>
            <person name="Aradska J."/>
            <person name="Bulat T."/>
            <person name="Smidak R."/>
            <person name="Sarate P."/>
            <person name="Gangsoo J."/>
            <person name="Sialana F."/>
            <person name="Bilban M."/>
            <person name="Lubec G."/>
        </authorList>
    </citation>
    <scope>NUCLEOTIDE SEQUENCE</scope>
    <source>
        <tissue evidence="1">Skin</tissue>
    </source>
</reference>
<proteinExistence type="predicted"/>
<organism evidence="1">
    <name type="scientific">Arion vulgaris</name>
    <dbReference type="NCBI Taxonomy" id="1028688"/>
    <lineage>
        <taxon>Eukaryota</taxon>
        <taxon>Metazoa</taxon>
        <taxon>Spiralia</taxon>
        <taxon>Lophotrochozoa</taxon>
        <taxon>Mollusca</taxon>
        <taxon>Gastropoda</taxon>
        <taxon>Heterobranchia</taxon>
        <taxon>Euthyneura</taxon>
        <taxon>Panpulmonata</taxon>
        <taxon>Eupulmonata</taxon>
        <taxon>Stylommatophora</taxon>
        <taxon>Helicina</taxon>
        <taxon>Arionoidea</taxon>
        <taxon>Arionidae</taxon>
        <taxon>Arion</taxon>
    </lineage>
</organism>